<name>A0ACC1TXD8_9AGAR</name>
<protein>
    <submittedName>
        <fullName evidence="1">Uncharacterized protein</fullName>
    </submittedName>
</protein>
<accession>A0ACC1TXD8</accession>
<evidence type="ECO:0000313" key="2">
    <source>
        <dbReference type="Proteomes" id="UP001163835"/>
    </source>
</evidence>
<keyword evidence="2" id="KW-1185">Reference proteome</keyword>
<comment type="caution">
    <text evidence="1">The sequence shown here is derived from an EMBL/GenBank/DDBJ whole genome shotgun (WGS) entry which is preliminary data.</text>
</comment>
<reference evidence="1" key="1">
    <citation type="submission" date="2022-09" db="EMBL/GenBank/DDBJ databases">
        <title>A Global Phylogenomic Analysis of the Shiitake Genus Lentinula.</title>
        <authorList>
            <consortium name="DOE Joint Genome Institute"/>
            <person name="Sierra-Patev S."/>
            <person name="Min B."/>
            <person name="Naranjo-Ortiz M."/>
            <person name="Looney B."/>
            <person name="Konkel Z."/>
            <person name="Slot J.C."/>
            <person name="Sakamoto Y."/>
            <person name="Steenwyk J.L."/>
            <person name="Rokas A."/>
            <person name="Carro J."/>
            <person name="Camarero S."/>
            <person name="Ferreira P."/>
            <person name="Molpeceres G."/>
            <person name="Ruiz-Duenas F.J."/>
            <person name="Serrano A."/>
            <person name="Henrissat B."/>
            <person name="Drula E."/>
            <person name="Hughes K.W."/>
            <person name="Mata J.L."/>
            <person name="Ishikawa N.K."/>
            <person name="Vargas-Isla R."/>
            <person name="Ushijima S."/>
            <person name="Smith C.A."/>
            <person name="Ahrendt S."/>
            <person name="Andreopoulos W."/>
            <person name="He G."/>
            <person name="Labutti K."/>
            <person name="Lipzen A."/>
            <person name="Ng V."/>
            <person name="Riley R."/>
            <person name="Sandor L."/>
            <person name="Barry K."/>
            <person name="Martinez A.T."/>
            <person name="Xiao Y."/>
            <person name="Gibbons J.G."/>
            <person name="Terashima K."/>
            <person name="Grigoriev I.V."/>
            <person name="Hibbett D.S."/>
        </authorList>
    </citation>
    <scope>NUCLEOTIDE SEQUENCE</scope>
    <source>
        <strain evidence="1">TMI1499</strain>
    </source>
</reference>
<dbReference type="Proteomes" id="UP001163835">
    <property type="component" value="Unassembled WGS sequence"/>
</dbReference>
<proteinExistence type="predicted"/>
<gene>
    <name evidence="1" type="ORF">F5876DRAFT_77872</name>
</gene>
<organism evidence="1 2">
    <name type="scientific">Lentinula aff. lateritia</name>
    <dbReference type="NCBI Taxonomy" id="2804960"/>
    <lineage>
        <taxon>Eukaryota</taxon>
        <taxon>Fungi</taxon>
        <taxon>Dikarya</taxon>
        <taxon>Basidiomycota</taxon>
        <taxon>Agaricomycotina</taxon>
        <taxon>Agaricomycetes</taxon>
        <taxon>Agaricomycetidae</taxon>
        <taxon>Agaricales</taxon>
        <taxon>Marasmiineae</taxon>
        <taxon>Omphalotaceae</taxon>
        <taxon>Lentinula</taxon>
    </lineage>
</organism>
<dbReference type="EMBL" id="MU795165">
    <property type="protein sequence ID" value="KAJ3809308.1"/>
    <property type="molecule type" value="Genomic_DNA"/>
</dbReference>
<sequence length="620" mass="69112">MTTSSESLSESSSGNSMRSPFASIIGTNHVPSMGEMLRLKALLAVPHTELNRLELEIARTQLVLDGLLRQKEEIKNYIEAHQALMSPIRQIPSETLADIFVWCLPADRNATRSLKEAPLLLTTICRNWRQVALDTPRLWTSLHIFLPPHMSDIAVLKRAIGVKTWLQRSGSLPLSISFHVEIPLFSGATTTTTTAMDFPARLKLLIRTLVPFGHRFGDLFLSLPSRDPRAFDDLAMCKFPILQSFRVRDANVFCGSFYPPGPWNDGSNSEDASRVSFAPLLTQMPALKRLEVAQISVGDGGHLTLPLDWGLLTDLSLQIGDSMTDQCYGVRVTEAFDILRKTYNLQNLQICIVLMPGDPFNSTSLGMIHLPHLGSIRIKFIPSQLDDHSIPAQVSSVFRYISPPSLKLLSVACYHDIPMGSALSGIPFHTLENLEIAMTMTSEALSGWLSCVPELTSFKFEDLGCSAGTESLFSFSNTFRDSHLFALTPSHDNPSPLCPNLTTFRMINNLSCTATRTETRISSSALLGFVQARAPTLKNFDLFFDQDQCFAENDLTELRKLKRNGLQMRLHYAKCPLHEEEDLPLDGLHPRPNPQPPIMADQIWDMDGVFGTNCRVRMIV</sequence>
<evidence type="ECO:0000313" key="1">
    <source>
        <dbReference type="EMBL" id="KAJ3809308.1"/>
    </source>
</evidence>